<evidence type="ECO:0000256" key="11">
    <source>
        <dbReference type="HAMAP-Rule" id="MF_00109"/>
    </source>
</evidence>
<evidence type="ECO:0000256" key="10">
    <source>
        <dbReference type="ARBA" id="ARBA00048567"/>
    </source>
</evidence>
<comment type="pathway">
    <text evidence="1 11">Metabolic intermediate biosynthesis; chorismate biosynthesis; chorismate from D-erythrose 4-phosphate and phosphoenolpyruvate: step 5/7.</text>
</comment>
<keyword evidence="11" id="KW-0963">Cytoplasm</keyword>
<dbReference type="Gene3D" id="3.40.50.300">
    <property type="entry name" value="P-loop containing nucleotide triphosphate hydrolases"/>
    <property type="match status" value="1"/>
</dbReference>
<sequence>MTDFSEPPNPQHLATLIRGTSLYLVGLMGSGKSSTGRQLAAALDYRFFDTDQLIEQAAGQSIAQIFATEGEAAFRQLETQVLAQLSAYKRLVVATGGGIVTQQENWGYLRHGLVIWLDPTLETIVERLRADPAEIAQRPLLQSPDPVAALAELRDCRSAQYAQADLQVAIEPEQSPAQVVDQILVGIRGVLRPEVTGSTEN</sequence>
<dbReference type="Pfam" id="PF01202">
    <property type="entry name" value="SKI"/>
    <property type="match status" value="1"/>
</dbReference>
<dbReference type="EC" id="2.7.1.71" evidence="3 11"/>
<dbReference type="GO" id="GO:0004765">
    <property type="term" value="F:shikimate kinase activity"/>
    <property type="evidence" value="ECO:0007669"/>
    <property type="project" value="UniProtKB-EC"/>
</dbReference>
<keyword evidence="11" id="KW-0479">Metal-binding</keyword>
<keyword evidence="5 11" id="KW-0808">Transferase</keyword>
<dbReference type="RefSeq" id="WP_393009850.1">
    <property type="nucleotide sequence ID" value="NZ_JAZAQF010000001.1"/>
</dbReference>
<keyword evidence="8 11" id="KW-0067">ATP-binding</keyword>
<comment type="cofactor">
    <cofactor evidence="11">
        <name>Mg(2+)</name>
        <dbReference type="ChEBI" id="CHEBI:18420"/>
    </cofactor>
    <text evidence="11">Binds 1 Mg(2+) ion per subunit.</text>
</comment>
<dbReference type="EMBL" id="JAZAQF010000001">
    <property type="protein sequence ID" value="MFG3816161.1"/>
    <property type="molecule type" value="Genomic_DNA"/>
</dbReference>
<dbReference type="InterPro" id="IPR000623">
    <property type="entry name" value="Shikimate_kinase/TSH1"/>
</dbReference>
<evidence type="ECO:0000256" key="5">
    <source>
        <dbReference type="ARBA" id="ARBA00022679"/>
    </source>
</evidence>
<evidence type="ECO:0000256" key="8">
    <source>
        <dbReference type="ARBA" id="ARBA00022840"/>
    </source>
</evidence>
<dbReference type="InterPro" id="IPR027417">
    <property type="entry name" value="P-loop_NTPase"/>
</dbReference>
<evidence type="ECO:0000256" key="1">
    <source>
        <dbReference type="ARBA" id="ARBA00004842"/>
    </source>
</evidence>
<evidence type="ECO:0000256" key="7">
    <source>
        <dbReference type="ARBA" id="ARBA00022777"/>
    </source>
</evidence>
<dbReference type="PANTHER" id="PTHR21087">
    <property type="entry name" value="SHIKIMATE KINASE"/>
    <property type="match status" value="1"/>
</dbReference>
<feature type="binding site" evidence="11">
    <location>
        <position position="138"/>
    </location>
    <ligand>
        <name>ATP</name>
        <dbReference type="ChEBI" id="CHEBI:30616"/>
    </ligand>
</feature>
<evidence type="ECO:0000313" key="12">
    <source>
        <dbReference type="EMBL" id="MFG3816161.1"/>
    </source>
</evidence>
<dbReference type="CDD" id="cd00464">
    <property type="entry name" value="SK"/>
    <property type="match status" value="1"/>
</dbReference>
<name>A0ABW7C4K6_9CYAN</name>
<evidence type="ECO:0000256" key="9">
    <source>
        <dbReference type="ARBA" id="ARBA00023141"/>
    </source>
</evidence>
<dbReference type="Proteomes" id="UP001604335">
    <property type="component" value="Unassembled WGS sequence"/>
</dbReference>
<keyword evidence="13" id="KW-1185">Reference proteome</keyword>
<dbReference type="SUPFAM" id="SSF52540">
    <property type="entry name" value="P-loop containing nucleoside triphosphate hydrolases"/>
    <property type="match status" value="1"/>
</dbReference>
<comment type="catalytic activity">
    <reaction evidence="10 11">
        <text>shikimate + ATP = 3-phosphoshikimate + ADP + H(+)</text>
        <dbReference type="Rhea" id="RHEA:13121"/>
        <dbReference type="ChEBI" id="CHEBI:15378"/>
        <dbReference type="ChEBI" id="CHEBI:30616"/>
        <dbReference type="ChEBI" id="CHEBI:36208"/>
        <dbReference type="ChEBI" id="CHEBI:145989"/>
        <dbReference type="ChEBI" id="CHEBI:456216"/>
        <dbReference type="EC" id="2.7.1.71"/>
    </reaction>
</comment>
<keyword evidence="9 11" id="KW-0057">Aromatic amino acid biosynthesis</keyword>
<comment type="caution">
    <text evidence="12">The sequence shown here is derived from an EMBL/GenBank/DDBJ whole genome shotgun (WGS) entry which is preliminary data.</text>
</comment>
<evidence type="ECO:0000256" key="3">
    <source>
        <dbReference type="ARBA" id="ARBA00012154"/>
    </source>
</evidence>
<comment type="subunit">
    <text evidence="11">Monomer.</text>
</comment>
<feature type="binding site" evidence="11">
    <location>
        <position position="75"/>
    </location>
    <ligand>
        <name>substrate</name>
    </ligand>
</feature>
<keyword evidence="6 11" id="KW-0547">Nucleotide-binding</keyword>
<dbReference type="PANTHER" id="PTHR21087:SF16">
    <property type="entry name" value="SHIKIMATE KINASE 1, CHLOROPLASTIC"/>
    <property type="match status" value="1"/>
</dbReference>
<evidence type="ECO:0000256" key="4">
    <source>
        <dbReference type="ARBA" id="ARBA00022605"/>
    </source>
</evidence>
<organism evidence="12 13">
    <name type="scientific">Limnothrix redekei LRLZ20PSL1</name>
    <dbReference type="NCBI Taxonomy" id="3112953"/>
    <lineage>
        <taxon>Bacteria</taxon>
        <taxon>Bacillati</taxon>
        <taxon>Cyanobacteriota</taxon>
        <taxon>Cyanophyceae</taxon>
        <taxon>Pseudanabaenales</taxon>
        <taxon>Pseudanabaenaceae</taxon>
        <taxon>Limnothrix</taxon>
    </lineage>
</organism>
<dbReference type="PROSITE" id="PS01128">
    <property type="entry name" value="SHIKIMATE_KINASE"/>
    <property type="match status" value="1"/>
</dbReference>
<feature type="binding site" evidence="11">
    <location>
        <position position="157"/>
    </location>
    <ligand>
        <name>substrate</name>
    </ligand>
</feature>
<feature type="binding site" evidence="11">
    <location>
        <position position="51"/>
    </location>
    <ligand>
        <name>substrate</name>
    </ligand>
</feature>
<dbReference type="PRINTS" id="PR01100">
    <property type="entry name" value="SHIKIMTKNASE"/>
</dbReference>
<evidence type="ECO:0000256" key="2">
    <source>
        <dbReference type="ARBA" id="ARBA00006997"/>
    </source>
</evidence>
<dbReference type="InterPro" id="IPR031322">
    <property type="entry name" value="Shikimate/glucono_kinase"/>
</dbReference>
<feature type="binding site" evidence="11">
    <location>
        <begin position="29"/>
        <end position="34"/>
    </location>
    <ligand>
        <name>ATP</name>
        <dbReference type="ChEBI" id="CHEBI:30616"/>
    </ligand>
</feature>
<accession>A0ABW7C4K6</accession>
<feature type="binding site" evidence="11">
    <location>
        <position position="33"/>
    </location>
    <ligand>
        <name>Mg(2+)</name>
        <dbReference type="ChEBI" id="CHEBI:18420"/>
    </ligand>
</feature>
<evidence type="ECO:0000313" key="13">
    <source>
        <dbReference type="Proteomes" id="UP001604335"/>
    </source>
</evidence>
<feature type="binding site" evidence="11">
    <location>
        <position position="97"/>
    </location>
    <ligand>
        <name>substrate</name>
    </ligand>
</feature>
<feature type="binding site" evidence="11">
    <location>
        <position position="174"/>
    </location>
    <ligand>
        <name>ATP</name>
        <dbReference type="ChEBI" id="CHEBI:30616"/>
    </ligand>
</feature>
<keyword evidence="7 11" id="KW-0418">Kinase</keyword>
<dbReference type="InterPro" id="IPR023000">
    <property type="entry name" value="Shikimate_kinase_CS"/>
</dbReference>
<proteinExistence type="inferred from homology"/>
<comment type="similarity">
    <text evidence="2 11">Belongs to the shikimate kinase family.</text>
</comment>
<gene>
    <name evidence="11" type="primary">aroK</name>
    <name evidence="12" type="ORF">VPK24_00810</name>
</gene>
<evidence type="ECO:0000256" key="6">
    <source>
        <dbReference type="ARBA" id="ARBA00022741"/>
    </source>
</evidence>
<comment type="subcellular location">
    <subcellularLocation>
        <location evidence="11">Cytoplasm</location>
    </subcellularLocation>
</comment>
<reference evidence="13" key="1">
    <citation type="journal article" date="2024" name="Algal Res.">
        <title>Biochemical, toxicological and genomic investigation of a high-biomass producing Limnothrix strain isolated from Italian shallow drinking water reservoir.</title>
        <authorList>
            <person name="Simonazzi M."/>
            <person name="Shishido T.K."/>
            <person name="Delbaje E."/>
            <person name="Wahlsten M."/>
            <person name="Fewer D.P."/>
            <person name="Sivonen K."/>
            <person name="Pezzolesi L."/>
            <person name="Pistocchi R."/>
        </authorList>
    </citation>
    <scope>NUCLEOTIDE SEQUENCE [LARGE SCALE GENOMIC DNA]</scope>
    <source>
        <strain evidence="13">LRLZ20PSL1</strain>
    </source>
</reference>
<keyword evidence="4 11" id="KW-0028">Amino-acid biosynthesis</keyword>
<dbReference type="HAMAP" id="MF_00109">
    <property type="entry name" value="Shikimate_kinase"/>
    <property type="match status" value="1"/>
</dbReference>
<keyword evidence="11" id="KW-0460">Magnesium</keyword>
<protein>
    <recommendedName>
        <fullName evidence="3 11">Shikimate kinase</fullName>
        <shortName evidence="11">SK</shortName>
        <ecNumber evidence="3 11">2.7.1.71</ecNumber>
    </recommendedName>
</protein>
<comment type="function">
    <text evidence="11">Catalyzes the specific phosphorylation of the 3-hydroxyl group of shikimic acid using ATP as a cosubstrate.</text>
</comment>